<keyword evidence="3" id="KW-0964">Secreted</keyword>
<evidence type="ECO:0000256" key="6">
    <source>
        <dbReference type="ARBA" id="ARBA00037352"/>
    </source>
</evidence>
<evidence type="ECO:0000256" key="12">
    <source>
        <dbReference type="SAM" id="SignalP"/>
    </source>
</evidence>
<evidence type="ECO:0000256" key="3">
    <source>
        <dbReference type="ARBA" id="ARBA00022525"/>
    </source>
</evidence>
<evidence type="ECO:0000256" key="9">
    <source>
        <dbReference type="ARBA" id="ARBA00043177"/>
    </source>
</evidence>
<dbReference type="FunFam" id="3.30.497.10:FF:000001">
    <property type="entry name" value="Serine protease inhibitor"/>
    <property type="match status" value="1"/>
</dbReference>
<dbReference type="PANTHER" id="PTHR11461">
    <property type="entry name" value="SERINE PROTEASE INHIBITOR, SERPIN"/>
    <property type="match status" value="1"/>
</dbReference>
<dbReference type="GO" id="GO:0004867">
    <property type="term" value="F:serine-type endopeptidase inhibitor activity"/>
    <property type="evidence" value="ECO:0007669"/>
    <property type="project" value="InterPro"/>
</dbReference>
<organism evidence="14">
    <name type="scientific">Aquarana catesbeiana</name>
    <name type="common">American bullfrog</name>
    <name type="synonym">Rana catesbeiana</name>
    <dbReference type="NCBI Taxonomy" id="8400"/>
    <lineage>
        <taxon>Eukaryota</taxon>
        <taxon>Metazoa</taxon>
        <taxon>Chordata</taxon>
        <taxon>Craniata</taxon>
        <taxon>Vertebrata</taxon>
        <taxon>Euteleostomi</taxon>
        <taxon>Amphibia</taxon>
        <taxon>Batrachia</taxon>
        <taxon>Anura</taxon>
        <taxon>Neobatrachia</taxon>
        <taxon>Ranoidea</taxon>
        <taxon>Ranidae</taxon>
        <taxon>Aquarana</taxon>
    </lineage>
</organism>
<feature type="signal peptide" evidence="12">
    <location>
        <begin position="1"/>
        <end position="16"/>
    </location>
</feature>
<dbReference type="GO" id="GO:0005615">
    <property type="term" value="C:extracellular space"/>
    <property type="evidence" value="ECO:0007669"/>
    <property type="project" value="InterPro"/>
</dbReference>
<dbReference type="InterPro" id="IPR042185">
    <property type="entry name" value="Serpin_sf_2"/>
</dbReference>
<evidence type="ECO:0000256" key="10">
    <source>
        <dbReference type="RuleBase" id="RU000411"/>
    </source>
</evidence>
<dbReference type="Gene3D" id="3.30.497.10">
    <property type="entry name" value="Antithrombin, subunit I, domain 2"/>
    <property type="match status" value="1"/>
</dbReference>
<feature type="compositionally biased region" description="Basic and acidic residues" evidence="11">
    <location>
        <begin position="20"/>
        <end position="35"/>
    </location>
</feature>
<keyword evidence="5" id="KW-0325">Glycoprotein</keyword>
<reference evidence="14" key="1">
    <citation type="submission" date="2017-08" db="EMBL/GenBank/DDBJ databases">
        <title>Assembly of the North American Bullfrog Genome.</title>
        <authorList>
            <person name="Warren R.L."/>
            <person name="Vandervalk B.P."/>
            <person name="Kucuk E."/>
            <person name="Birol I."/>
            <person name="Helbing C."/>
            <person name="Pandoh P."/>
            <person name="Behsaz B."/>
            <person name="Mohamadi H."/>
            <person name="Chu J."/>
            <person name="Jackman S."/>
            <person name="Hammond S.A."/>
            <person name="Veldhoen N."/>
            <person name="Kirk H."/>
            <person name="Zhao Y."/>
            <person name="Coope R."/>
            <person name="Pleasance S."/>
            <person name="Moore R."/>
            <person name="Holt R."/>
        </authorList>
    </citation>
    <scope>NUCLEOTIDE SEQUENCE</scope>
    <source>
        <strain evidence="14">Bruno</strain>
        <tissue evidence="14">Liver</tissue>
    </source>
</reference>
<dbReference type="Pfam" id="PF00079">
    <property type="entry name" value="Serpin"/>
    <property type="match status" value="1"/>
</dbReference>
<evidence type="ECO:0000313" key="14">
    <source>
        <dbReference type="EMBL" id="PIO24001.1"/>
    </source>
</evidence>
<evidence type="ECO:0000256" key="2">
    <source>
        <dbReference type="ARBA" id="ARBA00009500"/>
    </source>
</evidence>
<dbReference type="InterPro" id="IPR000215">
    <property type="entry name" value="Serpin_fam"/>
</dbReference>
<dbReference type="AlphaFoldDB" id="A0A2G9R9N5"/>
<evidence type="ECO:0000256" key="5">
    <source>
        <dbReference type="ARBA" id="ARBA00023180"/>
    </source>
</evidence>
<dbReference type="SUPFAM" id="SSF56574">
    <property type="entry name" value="Serpins"/>
    <property type="match status" value="1"/>
</dbReference>
<dbReference type="InterPro" id="IPR036186">
    <property type="entry name" value="Serpin_sf"/>
</dbReference>
<dbReference type="OrthoDB" id="671595at2759"/>
<comment type="subcellular location">
    <subcellularLocation>
        <location evidence="1">Secreted</location>
    </subcellularLocation>
</comment>
<name>A0A2G9R9N5_AQUCT</name>
<protein>
    <recommendedName>
        <fullName evidence="7">Thyroxine-binding globulin</fullName>
    </recommendedName>
    <alternativeName>
        <fullName evidence="9">Serpin A7</fullName>
    </alternativeName>
    <alternativeName>
        <fullName evidence="8">T4-binding globulin</fullName>
    </alternativeName>
</protein>
<evidence type="ECO:0000256" key="4">
    <source>
        <dbReference type="ARBA" id="ARBA00022729"/>
    </source>
</evidence>
<evidence type="ECO:0000256" key="11">
    <source>
        <dbReference type="SAM" id="MobiDB-lite"/>
    </source>
</evidence>
<feature type="chain" id="PRO_5013849791" description="Thyroxine-binding globulin" evidence="12">
    <location>
        <begin position="17"/>
        <end position="305"/>
    </location>
</feature>
<accession>A0A2G9R9N5</accession>
<gene>
    <name evidence="14" type="ORF">AB205_0082250</name>
</gene>
<dbReference type="Gene3D" id="2.30.39.10">
    <property type="entry name" value="Alpha-1-antitrypsin, domain 1"/>
    <property type="match status" value="1"/>
</dbReference>
<evidence type="ECO:0000256" key="1">
    <source>
        <dbReference type="ARBA" id="ARBA00004613"/>
    </source>
</evidence>
<proteinExistence type="inferred from homology"/>
<dbReference type="EMBL" id="KV951155">
    <property type="protein sequence ID" value="PIO24001.1"/>
    <property type="molecule type" value="Genomic_DNA"/>
</dbReference>
<feature type="domain" description="Serpin" evidence="13">
    <location>
        <begin position="52"/>
        <end position="305"/>
    </location>
</feature>
<evidence type="ECO:0000256" key="8">
    <source>
        <dbReference type="ARBA" id="ARBA00042967"/>
    </source>
</evidence>
<comment type="similarity">
    <text evidence="2 10">Belongs to the serpin family.</text>
</comment>
<evidence type="ECO:0000259" key="13">
    <source>
        <dbReference type="SMART" id="SM00093"/>
    </source>
</evidence>
<dbReference type="InterPro" id="IPR023796">
    <property type="entry name" value="Serpin_dom"/>
</dbReference>
<dbReference type="SMART" id="SM00093">
    <property type="entry name" value="SERPIN"/>
    <property type="match status" value="1"/>
</dbReference>
<comment type="function">
    <text evidence="6">Major thyroid hormone transport protein in serum.</text>
</comment>
<evidence type="ECO:0000256" key="7">
    <source>
        <dbReference type="ARBA" id="ARBA00039512"/>
    </source>
</evidence>
<sequence length="305" mass="34441">MKFLLILLLLIPVITASDEHKSKSKESHEDAEGGKKAQALKEAVKGNTEFAFNFFRHLASVSSQGKDSPPKNIVLSPFSISSAFSMLLLGARSKTHQEILEGLSLNNKNSTESELHQAYSTLLHLLNEPKSSLQVDIGNALFVQQTLTLLKCFEDDLKNLYHAEIRKTNFNGPQEATKEVNEYVKNKTEGKIKELVKEFPADTKLALVNYVLFKGKWQDTFNAAFTSTRKFKVDKNTTVDVPMMRRTGQYNIYRDTKLPCTVVELPYKDNASMIIAMANPGKIHVVEQGLSAETIQRWRTSWRKT</sequence>
<dbReference type="PANTHER" id="PTHR11461:SF375">
    <property type="entry name" value="THYROXINE-BINDING GLOBULIN"/>
    <property type="match status" value="1"/>
</dbReference>
<dbReference type="FunFam" id="2.30.39.10:FF:000003">
    <property type="entry name" value="alpha-1-antitrypsin isoform X1"/>
    <property type="match status" value="1"/>
</dbReference>
<keyword evidence="4 12" id="KW-0732">Signal</keyword>
<feature type="region of interest" description="Disordered" evidence="11">
    <location>
        <begin position="20"/>
        <end position="39"/>
    </location>
</feature>
<dbReference type="InterPro" id="IPR042178">
    <property type="entry name" value="Serpin_sf_1"/>
</dbReference>